<accession>A0A8J6EBY0</accession>
<sequence>MEEVTLLPAIPFMDMQRPRQVPRLWPQGSEEPLPPWIVVHRDNRLAKALIPSVLRPRGNSSLQCSGALAILEGAETSVYQADGNKGTPHTSHAT</sequence>
<evidence type="ECO:0000313" key="1">
    <source>
        <dbReference type="EMBL" id="KAG9461846.1"/>
    </source>
</evidence>
<name>A0A8J6EBY0_ELECQ</name>
<proteinExistence type="predicted"/>
<comment type="caution">
    <text evidence="1">The sequence shown here is derived from an EMBL/GenBank/DDBJ whole genome shotgun (WGS) entry which is preliminary data.</text>
</comment>
<dbReference type="EMBL" id="WNTK01015948">
    <property type="protein sequence ID" value="KAG9461846.1"/>
    <property type="molecule type" value="Genomic_DNA"/>
</dbReference>
<dbReference type="Proteomes" id="UP000770717">
    <property type="component" value="Unassembled WGS sequence"/>
</dbReference>
<keyword evidence="2" id="KW-1185">Reference proteome</keyword>
<evidence type="ECO:0000313" key="2">
    <source>
        <dbReference type="Proteomes" id="UP000770717"/>
    </source>
</evidence>
<reference evidence="1" key="1">
    <citation type="thesis" date="2020" institute="ProQuest LLC" country="789 East Eisenhower Parkway, Ann Arbor, MI, USA">
        <title>Comparative Genomics and Chromosome Evolution.</title>
        <authorList>
            <person name="Mudd A.B."/>
        </authorList>
    </citation>
    <scope>NUCLEOTIDE SEQUENCE</scope>
    <source>
        <strain evidence="1">HN-11 Male</strain>
        <tissue evidence="1">Kidney and liver</tissue>
    </source>
</reference>
<organism evidence="1 2">
    <name type="scientific">Eleutherodactylus coqui</name>
    <name type="common">Puerto Rican coqui</name>
    <dbReference type="NCBI Taxonomy" id="57060"/>
    <lineage>
        <taxon>Eukaryota</taxon>
        <taxon>Metazoa</taxon>
        <taxon>Chordata</taxon>
        <taxon>Craniata</taxon>
        <taxon>Vertebrata</taxon>
        <taxon>Euteleostomi</taxon>
        <taxon>Amphibia</taxon>
        <taxon>Batrachia</taxon>
        <taxon>Anura</taxon>
        <taxon>Neobatrachia</taxon>
        <taxon>Hyloidea</taxon>
        <taxon>Eleutherodactylidae</taxon>
        <taxon>Eleutherodactylinae</taxon>
        <taxon>Eleutherodactylus</taxon>
        <taxon>Eleutherodactylus</taxon>
    </lineage>
</organism>
<protein>
    <submittedName>
        <fullName evidence="1">Uncharacterized protein</fullName>
    </submittedName>
</protein>
<gene>
    <name evidence="1" type="ORF">GDO78_015579</name>
</gene>
<dbReference type="AlphaFoldDB" id="A0A8J6EBY0"/>